<organism evidence="2 3">
    <name type="scientific">Spirochaeta isovalerica</name>
    <dbReference type="NCBI Taxonomy" id="150"/>
    <lineage>
        <taxon>Bacteria</taxon>
        <taxon>Pseudomonadati</taxon>
        <taxon>Spirochaetota</taxon>
        <taxon>Spirochaetia</taxon>
        <taxon>Spirochaetales</taxon>
        <taxon>Spirochaetaceae</taxon>
        <taxon>Spirochaeta</taxon>
    </lineage>
</organism>
<keyword evidence="3" id="KW-1185">Reference proteome</keyword>
<evidence type="ECO:0000313" key="2">
    <source>
        <dbReference type="EMBL" id="MBB6481706.1"/>
    </source>
</evidence>
<dbReference type="Pfam" id="PF01966">
    <property type="entry name" value="HD"/>
    <property type="match status" value="1"/>
</dbReference>
<dbReference type="PANTHER" id="PTHR38659">
    <property type="entry name" value="METAL-DEPENDENT PHOSPHOHYDROLASE"/>
    <property type="match status" value="1"/>
</dbReference>
<feature type="domain" description="HD" evidence="1">
    <location>
        <begin position="25"/>
        <end position="109"/>
    </location>
</feature>
<accession>A0A841RDJ9</accession>
<dbReference type="Gene3D" id="1.10.3210.10">
    <property type="entry name" value="Hypothetical protein af1432"/>
    <property type="match status" value="1"/>
</dbReference>
<comment type="caution">
    <text evidence="2">The sequence shown here is derived from an EMBL/GenBank/DDBJ whole genome shotgun (WGS) entry which is preliminary data.</text>
</comment>
<reference evidence="2 3" key="1">
    <citation type="submission" date="2020-08" db="EMBL/GenBank/DDBJ databases">
        <title>Genomic Encyclopedia of Type Strains, Phase IV (KMG-IV): sequencing the most valuable type-strain genomes for metagenomic binning, comparative biology and taxonomic classification.</title>
        <authorList>
            <person name="Goeker M."/>
        </authorList>
    </citation>
    <scope>NUCLEOTIDE SEQUENCE [LARGE SCALE GENOMIC DNA]</scope>
    <source>
        <strain evidence="2 3">DSM 2461</strain>
    </source>
</reference>
<evidence type="ECO:0000313" key="3">
    <source>
        <dbReference type="Proteomes" id="UP000587760"/>
    </source>
</evidence>
<sequence>MTTTIPSREDALELFRKYNKSDALYKHALSVEAVMRYIAEKLGEDVERWGLVGLVHDIDYEMYPDQHCHKSTEIFNEAGWPEELSRAVASHGWGICSDVEPQSLMEKYLFTIDELTGLVNTTALVRPSKSVLDMTPKSVKKKWKDKRFAAGVDRSIIEKGAAILGLEISEVIDLTIMGMRTVADEIGLRGEA</sequence>
<dbReference type="AlphaFoldDB" id="A0A841RDJ9"/>
<dbReference type="InterPro" id="IPR006674">
    <property type="entry name" value="HD_domain"/>
</dbReference>
<dbReference type="EMBL" id="JACHGJ010000007">
    <property type="protein sequence ID" value="MBB6481706.1"/>
    <property type="molecule type" value="Genomic_DNA"/>
</dbReference>
<dbReference type="Proteomes" id="UP000587760">
    <property type="component" value="Unassembled WGS sequence"/>
</dbReference>
<dbReference type="NCBIfam" id="TIGR00277">
    <property type="entry name" value="HDIG"/>
    <property type="match status" value="1"/>
</dbReference>
<dbReference type="PANTHER" id="PTHR38659:SF2">
    <property type="entry name" value="HDIG DOMAIN PROTEIN"/>
    <property type="match status" value="1"/>
</dbReference>
<evidence type="ECO:0000259" key="1">
    <source>
        <dbReference type="Pfam" id="PF01966"/>
    </source>
</evidence>
<protein>
    <submittedName>
        <fullName evidence="2">Putative nucleotidyltransferase with HDIG domain</fullName>
    </submittedName>
</protein>
<dbReference type="InterPro" id="IPR006675">
    <property type="entry name" value="HDIG_dom"/>
</dbReference>
<gene>
    <name evidence="2" type="ORF">HNR50_003386</name>
</gene>
<dbReference type="SUPFAM" id="SSF109604">
    <property type="entry name" value="HD-domain/PDEase-like"/>
    <property type="match status" value="1"/>
</dbReference>
<dbReference type="RefSeq" id="WP_184747942.1">
    <property type="nucleotide sequence ID" value="NZ_JACHGJ010000007.1"/>
</dbReference>
<name>A0A841RDJ9_9SPIO</name>
<keyword evidence="2" id="KW-0808">Transferase</keyword>
<proteinExistence type="predicted"/>
<dbReference type="GO" id="GO:0016740">
    <property type="term" value="F:transferase activity"/>
    <property type="evidence" value="ECO:0007669"/>
    <property type="project" value="UniProtKB-KW"/>
</dbReference>